<dbReference type="Gene3D" id="3.20.20.70">
    <property type="entry name" value="Aldolase class I"/>
    <property type="match status" value="1"/>
</dbReference>
<evidence type="ECO:0000313" key="5">
    <source>
        <dbReference type="Proteomes" id="UP001501303"/>
    </source>
</evidence>
<keyword evidence="3" id="KW-0028">Amino-acid biosynthesis</keyword>
<protein>
    <recommendedName>
        <fullName evidence="3">Phospho-2-dehydro-3-deoxyheptonate aldolase</fullName>
        <ecNumber evidence="3">2.5.1.54</ecNumber>
    </recommendedName>
</protein>
<evidence type="ECO:0000256" key="3">
    <source>
        <dbReference type="RuleBase" id="RU363071"/>
    </source>
</evidence>
<dbReference type="EC" id="2.5.1.54" evidence="3"/>
<dbReference type="InterPro" id="IPR002480">
    <property type="entry name" value="DAHP_synth_2"/>
</dbReference>
<accession>A0ABN2P3A2</accession>
<dbReference type="Pfam" id="PF01474">
    <property type="entry name" value="DAHP_synth_2"/>
    <property type="match status" value="1"/>
</dbReference>
<dbReference type="PANTHER" id="PTHR21337">
    <property type="entry name" value="PHOSPHO-2-DEHYDRO-3-DEOXYHEPTONATE ALDOLASE 1, 2"/>
    <property type="match status" value="1"/>
</dbReference>
<dbReference type="PANTHER" id="PTHR21337:SF0">
    <property type="entry name" value="PHOSPHO-2-DEHYDRO-3-DEOXYHEPTONATE ALDOLASE"/>
    <property type="match status" value="1"/>
</dbReference>
<gene>
    <name evidence="4" type="ORF">GCM10009716_20920</name>
</gene>
<dbReference type="InterPro" id="IPR013785">
    <property type="entry name" value="Aldolase_TIM"/>
</dbReference>
<name>A0ABN2P3A2_9ACTN</name>
<dbReference type="SUPFAM" id="SSF51569">
    <property type="entry name" value="Aldolase"/>
    <property type="match status" value="1"/>
</dbReference>
<dbReference type="EMBL" id="BAAAMJ010000018">
    <property type="protein sequence ID" value="GAA1910900.1"/>
    <property type="molecule type" value="Genomic_DNA"/>
</dbReference>
<dbReference type="Proteomes" id="UP001501303">
    <property type="component" value="Unassembled WGS sequence"/>
</dbReference>
<comment type="catalytic activity">
    <reaction evidence="3">
        <text>D-erythrose 4-phosphate + phosphoenolpyruvate + H2O = 7-phospho-2-dehydro-3-deoxy-D-arabino-heptonate + phosphate</text>
        <dbReference type="Rhea" id="RHEA:14717"/>
        <dbReference type="ChEBI" id="CHEBI:15377"/>
        <dbReference type="ChEBI" id="CHEBI:16897"/>
        <dbReference type="ChEBI" id="CHEBI:43474"/>
        <dbReference type="ChEBI" id="CHEBI:58394"/>
        <dbReference type="ChEBI" id="CHEBI:58702"/>
        <dbReference type="EC" id="2.5.1.54"/>
    </reaction>
</comment>
<evidence type="ECO:0000256" key="2">
    <source>
        <dbReference type="ARBA" id="ARBA00022679"/>
    </source>
</evidence>
<keyword evidence="3" id="KW-0057">Aromatic amino acid biosynthesis</keyword>
<dbReference type="RefSeq" id="WP_344260751.1">
    <property type="nucleotide sequence ID" value="NZ_BAAAMJ010000018.1"/>
</dbReference>
<keyword evidence="5" id="KW-1185">Reference proteome</keyword>
<evidence type="ECO:0000256" key="1">
    <source>
        <dbReference type="ARBA" id="ARBA00008911"/>
    </source>
</evidence>
<evidence type="ECO:0000313" key="4">
    <source>
        <dbReference type="EMBL" id="GAA1910900.1"/>
    </source>
</evidence>
<reference evidence="4 5" key="1">
    <citation type="journal article" date="2019" name="Int. J. Syst. Evol. Microbiol.">
        <title>The Global Catalogue of Microorganisms (GCM) 10K type strain sequencing project: providing services to taxonomists for standard genome sequencing and annotation.</title>
        <authorList>
            <consortium name="The Broad Institute Genomics Platform"/>
            <consortium name="The Broad Institute Genome Sequencing Center for Infectious Disease"/>
            <person name="Wu L."/>
            <person name="Ma J."/>
        </authorList>
    </citation>
    <scope>NUCLEOTIDE SEQUENCE [LARGE SCALE GENOMIC DNA]</scope>
    <source>
        <strain evidence="4 5">JCM 13581</strain>
    </source>
</reference>
<comment type="pathway">
    <text evidence="3">Metabolic intermediate biosynthesis; chorismate biosynthesis; chorismate from D-erythrose 4-phosphate and phosphoenolpyruvate: step 1/7.</text>
</comment>
<comment type="caution">
    <text evidence="4">The sequence shown here is derived from an EMBL/GenBank/DDBJ whole genome shotgun (WGS) entry which is preliminary data.</text>
</comment>
<proteinExistence type="inferred from homology"/>
<keyword evidence="2 3" id="KW-0808">Transferase</keyword>
<sequence length="390" mass="42254">MDQSVREACVRPAQQQPDWGDNHLLAQVREELAARPPLVSTGEVRRLRSLLAEAAAGRVNVLQAGDCAEDPAETSRGHVMRKAAALDLLAGALKIITRKPVIRVGRIAGQFAKPRSSPVERVDGRDIPSFRGHLVNSPVPRPAERRHDPKRMLHCHDAADDIMQHFGVEARHPAAGAESPMWASHEALVLDYEVPQVRRDPAGGRVLTSTHWPWIGERTRQPDGSHVALLSLVTNPVACKVGPGATTEELLALCERIDPHREPGRLTLIARMGAATVAQRLPGLVRAVRDAGHPVCWLTDPMHGNTVTTDGGRKTRFLTDVCAEVAAFVQAVRSAGGVAAGLHLEVTPDDVTECVTSAESGPHTFPRYTTHCDPRLNPDQAASVISAWKE</sequence>
<comment type="similarity">
    <text evidence="1 3">Belongs to the class-II DAHP synthase family.</text>
</comment>
<organism evidence="4 5">
    <name type="scientific">Streptomyces sodiiphilus</name>
    <dbReference type="NCBI Taxonomy" id="226217"/>
    <lineage>
        <taxon>Bacteria</taxon>
        <taxon>Bacillati</taxon>
        <taxon>Actinomycetota</taxon>
        <taxon>Actinomycetes</taxon>
        <taxon>Kitasatosporales</taxon>
        <taxon>Streptomycetaceae</taxon>
        <taxon>Streptomyces</taxon>
    </lineage>
</organism>